<evidence type="ECO:0000313" key="1">
    <source>
        <dbReference type="EMBL" id="KKK95105.1"/>
    </source>
</evidence>
<reference evidence="1" key="1">
    <citation type="journal article" date="2015" name="Nature">
        <title>Complex archaea that bridge the gap between prokaryotes and eukaryotes.</title>
        <authorList>
            <person name="Spang A."/>
            <person name="Saw J.H."/>
            <person name="Jorgensen S.L."/>
            <person name="Zaremba-Niedzwiedzka K."/>
            <person name="Martijn J."/>
            <person name="Lind A.E."/>
            <person name="van Eijk R."/>
            <person name="Schleper C."/>
            <person name="Guy L."/>
            <person name="Ettema T.J."/>
        </authorList>
    </citation>
    <scope>NUCLEOTIDE SEQUENCE</scope>
</reference>
<name>A0A0F9AA84_9ZZZZ</name>
<protein>
    <submittedName>
        <fullName evidence="1">Uncharacterized protein</fullName>
    </submittedName>
</protein>
<dbReference type="EMBL" id="LAZR01047058">
    <property type="protein sequence ID" value="KKK95105.1"/>
    <property type="molecule type" value="Genomic_DNA"/>
</dbReference>
<proteinExistence type="predicted"/>
<comment type="caution">
    <text evidence="1">The sequence shown here is derived from an EMBL/GenBank/DDBJ whole genome shotgun (WGS) entry which is preliminary data.</text>
</comment>
<organism evidence="1">
    <name type="scientific">marine sediment metagenome</name>
    <dbReference type="NCBI Taxonomy" id="412755"/>
    <lineage>
        <taxon>unclassified sequences</taxon>
        <taxon>metagenomes</taxon>
        <taxon>ecological metagenomes</taxon>
    </lineage>
</organism>
<accession>A0A0F9AA84</accession>
<sequence>MDYRLLRIDSQLDHSMGVLF</sequence>
<feature type="non-terminal residue" evidence="1">
    <location>
        <position position="20"/>
    </location>
</feature>
<gene>
    <name evidence="1" type="ORF">LCGC14_2676180</name>
</gene>
<dbReference type="AlphaFoldDB" id="A0A0F9AA84"/>